<name>A0ABW8AQH7_9ACTN</name>
<sequence length="202" mass="21988">MSGVAFLAACAFAATGVMAAVARPQLLVIHAALIGLWATVYVRVVTWIVCGALAFVLALLLARVADLAVRLANRVWVRRADLPFRPRGERLQQEVRRFAVDVDTFAFGTEFEAWATRKGMTRVRSCDDPGNPGRILATYTLPASWQDTDQWLLVMVDASPDPQRGGLYSLYGEIVTTPDPLAGQAAGWRDAPSDYAATSYAT</sequence>
<evidence type="ECO:0000256" key="2">
    <source>
        <dbReference type="SAM" id="SignalP"/>
    </source>
</evidence>
<keyword evidence="2" id="KW-0732">Signal</keyword>
<keyword evidence="1" id="KW-0812">Transmembrane</keyword>
<evidence type="ECO:0000313" key="3">
    <source>
        <dbReference type="EMBL" id="MFI7587897.1"/>
    </source>
</evidence>
<keyword evidence="1" id="KW-0472">Membrane</keyword>
<gene>
    <name evidence="3" type="ORF">ACIB24_12565</name>
</gene>
<feature type="transmembrane region" description="Helical" evidence="1">
    <location>
        <begin position="29"/>
        <end position="62"/>
    </location>
</feature>
<feature type="signal peptide" evidence="2">
    <location>
        <begin position="1"/>
        <end position="19"/>
    </location>
</feature>
<evidence type="ECO:0000256" key="1">
    <source>
        <dbReference type="SAM" id="Phobius"/>
    </source>
</evidence>
<dbReference type="RefSeq" id="WP_398280497.1">
    <property type="nucleotide sequence ID" value="NZ_JBITLV010000004.1"/>
</dbReference>
<dbReference type="Proteomes" id="UP001612915">
    <property type="component" value="Unassembled WGS sequence"/>
</dbReference>
<protein>
    <submittedName>
        <fullName evidence="3">Uncharacterized protein</fullName>
    </submittedName>
</protein>
<dbReference type="EMBL" id="JBITLV010000004">
    <property type="protein sequence ID" value="MFI7587897.1"/>
    <property type="molecule type" value="Genomic_DNA"/>
</dbReference>
<keyword evidence="1" id="KW-1133">Transmembrane helix</keyword>
<evidence type="ECO:0000313" key="4">
    <source>
        <dbReference type="Proteomes" id="UP001612915"/>
    </source>
</evidence>
<accession>A0ABW8AQH7</accession>
<proteinExistence type="predicted"/>
<feature type="chain" id="PRO_5046599016" evidence="2">
    <location>
        <begin position="20"/>
        <end position="202"/>
    </location>
</feature>
<organism evidence="3 4">
    <name type="scientific">Spongisporangium articulatum</name>
    <dbReference type="NCBI Taxonomy" id="3362603"/>
    <lineage>
        <taxon>Bacteria</taxon>
        <taxon>Bacillati</taxon>
        <taxon>Actinomycetota</taxon>
        <taxon>Actinomycetes</taxon>
        <taxon>Kineosporiales</taxon>
        <taxon>Kineosporiaceae</taxon>
        <taxon>Spongisporangium</taxon>
    </lineage>
</organism>
<comment type="caution">
    <text evidence="3">The sequence shown here is derived from an EMBL/GenBank/DDBJ whole genome shotgun (WGS) entry which is preliminary data.</text>
</comment>
<reference evidence="3 4" key="1">
    <citation type="submission" date="2024-10" db="EMBL/GenBank/DDBJ databases">
        <title>The Natural Products Discovery Center: Release of the First 8490 Sequenced Strains for Exploring Actinobacteria Biosynthetic Diversity.</title>
        <authorList>
            <person name="Kalkreuter E."/>
            <person name="Kautsar S.A."/>
            <person name="Yang D."/>
            <person name="Bader C.D."/>
            <person name="Teijaro C.N."/>
            <person name="Fluegel L."/>
            <person name="Davis C.M."/>
            <person name="Simpson J.R."/>
            <person name="Lauterbach L."/>
            <person name="Steele A.D."/>
            <person name="Gui C."/>
            <person name="Meng S."/>
            <person name="Li G."/>
            <person name="Viehrig K."/>
            <person name="Ye F."/>
            <person name="Su P."/>
            <person name="Kiefer A.F."/>
            <person name="Nichols A."/>
            <person name="Cepeda A.J."/>
            <person name="Yan W."/>
            <person name="Fan B."/>
            <person name="Jiang Y."/>
            <person name="Adhikari A."/>
            <person name="Zheng C.-J."/>
            <person name="Schuster L."/>
            <person name="Cowan T.M."/>
            <person name="Smanski M.J."/>
            <person name="Chevrette M.G."/>
            <person name="De Carvalho L.P.S."/>
            <person name="Shen B."/>
        </authorList>
    </citation>
    <scope>NUCLEOTIDE SEQUENCE [LARGE SCALE GENOMIC DNA]</scope>
    <source>
        <strain evidence="3 4">NPDC049639</strain>
    </source>
</reference>
<keyword evidence="4" id="KW-1185">Reference proteome</keyword>